<dbReference type="Proteomes" id="UP000001058">
    <property type="component" value="Unassembled WGS sequence"/>
</dbReference>
<sequence length="192" mass="21671">MKANNVACKTGRLKRPRKRKRLAKRQFAQANELRQRVAQLDTCSFGRRGRASYALRTETKVQRLCNIANISGRVNAAIYLLGQTCMPKQSQVHMQTTGGTGDHLLQLQTDGPYSLELQREPQPYVQGRSGGGLGDHTWQVLVAHLRGIEMSCWVFPWCIGLWWERDLTPGLRLTIGEDLTQNLMGYRCISGS</sequence>
<dbReference type="KEGG" id="vcn:VOLCADRAFT_89434"/>
<dbReference type="OrthoDB" id="542932at2759"/>
<protein>
    <submittedName>
        <fullName evidence="2">Uncharacterized protein</fullName>
    </submittedName>
</protein>
<reference evidence="2 3" key="1">
    <citation type="journal article" date="2010" name="Science">
        <title>Genomic analysis of organismal complexity in the multicellular green alga Volvox carteri.</title>
        <authorList>
            <person name="Prochnik S.E."/>
            <person name="Umen J."/>
            <person name="Nedelcu A.M."/>
            <person name="Hallmann A."/>
            <person name="Miller S.M."/>
            <person name="Nishii I."/>
            <person name="Ferris P."/>
            <person name="Kuo A."/>
            <person name="Mitros T."/>
            <person name="Fritz-Laylin L.K."/>
            <person name="Hellsten U."/>
            <person name="Chapman J."/>
            <person name="Simakov O."/>
            <person name="Rensing S.A."/>
            <person name="Terry A."/>
            <person name="Pangilinan J."/>
            <person name="Kapitonov V."/>
            <person name="Jurka J."/>
            <person name="Salamov A."/>
            <person name="Shapiro H."/>
            <person name="Schmutz J."/>
            <person name="Grimwood J."/>
            <person name="Lindquist E."/>
            <person name="Lucas S."/>
            <person name="Grigoriev I.V."/>
            <person name="Schmitt R."/>
            <person name="Kirk D."/>
            <person name="Rokhsar D.S."/>
        </authorList>
    </citation>
    <scope>NUCLEOTIDE SEQUENCE [LARGE SCALE GENOMIC DNA]</scope>
    <source>
        <strain evidence="3">f. Nagariensis / Eve</strain>
    </source>
</reference>
<dbReference type="AlphaFoldDB" id="D8TRP1"/>
<evidence type="ECO:0000256" key="1">
    <source>
        <dbReference type="SAM" id="MobiDB-lite"/>
    </source>
</evidence>
<evidence type="ECO:0000313" key="3">
    <source>
        <dbReference type="Proteomes" id="UP000001058"/>
    </source>
</evidence>
<dbReference type="GeneID" id="9623795"/>
<name>D8TRP1_VOLCA</name>
<organism evidence="3">
    <name type="scientific">Volvox carteri f. nagariensis</name>
    <dbReference type="NCBI Taxonomy" id="3068"/>
    <lineage>
        <taxon>Eukaryota</taxon>
        <taxon>Viridiplantae</taxon>
        <taxon>Chlorophyta</taxon>
        <taxon>core chlorophytes</taxon>
        <taxon>Chlorophyceae</taxon>
        <taxon>CS clade</taxon>
        <taxon>Chlamydomonadales</taxon>
        <taxon>Volvocaceae</taxon>
        <taxon>Volvox</taxon>
    </lineage>
</organism>
<evidence type="ECO:0000313" key="2">
    <source>
        <dbReference type="EMBL" id="EFJ49930.1"/>
    </source>
</evidence>
<dbReference type="RefSeq" id="XP_002948995.1">
    <property type="nucleotide sequence ID" value="XM_002948949.1"/>
</dbReference>
<dbReference type="InParanoid" id="D8TRP1"/>
<accession>D8TRP1</accession>
<proteinExistence type="predicted"/>
<gene>
    <name evidence="2" type="ORF">VOLCADRAFT_89434</name>
</gene>
<feature type="compositionally biased region" description="Basic residues" evidence="1">
    <location>
        <begin position="11"/>
        <end position="21"/>
    </location>
</feature>
<dbReference type="EMBL" id="GL378333">
    <property type="protein sequence ID" value="EFJ49930.1"/>
    <property type="molecule type" value="Genomic_DNA"/>
</dbReference>
<feature type="region of interest" description="Disordered" evidence="1">
    <location>
        <begin position="1"/>
        <end position="21"/>
    </location>
</feature>
<keyword evidence="3" id="KW-1185">Reference proteome</keyword>